<name>A0ABD1VQC4_9LAMI</name>
<proteinExistence type="predicted"/>
<dbReference type="Proteomes" id="UP001604336">
    <property type="component" value="Unassembled WGS sequence"/>
</dbReference>
<evidence type="ECO:0000313" key="1">
    <source>
        <dbReference type="EMBL" id="KAL2539554.1"/>
    </source>
</evidence>
<protein>
    <submittedName>
        <fullName evidence="1">Uncharacterized protein</fullName>
    </submittedName>
</protein>
<reference evidence="2" key="1">
    <citation type="submission" date="2024-07" db="EMBL/GenBank/DDBJ databases">
        <title>Two chromosome-level genome assemblies of Korean endemic species Abeliophyllum distichum and Forsythia ovata (Oleaceae).</title>
        <authorList>
            <person name="Jang H."/>
        </authorList>
    </citation>
    <scope>NUCLEOTIDE SEQUENCE [LARGE SCALE GENOMIC DNA]</scope>
</reference>
<dbReference type="EMBL" id="JBFOLK010000001">
    <property type="protein sequence ID" value="KAL2539554.1"/>
    <property type="molecule type" value="Genomic_DNA"/>
</dbReference>
<gene>
    <name evidence="1" type="ORF">Adt_00532</name>
</gene>
<organism evidence="1 2">
    <name type="scientific">Abeliophyllum distichum</name>
    <dbReference type="NCBI Taxonomy" id="126358"/>
    <lineage>
        <taxon>Eukaryota</taxon>
        <taxon>Viridiplantae</taxon>
        <taxon>Streptophyta</taxon>
        <taxon>Embryophyta</taxon>
        <taxon>Tracheophyta</taxon>
        <taxon>Spermatophyta</taxon>
        <taxon>Magnoliopsida</taxon>
        <taxon>eudicotyledons</taxon>
        <taxon>Gunneridae</taxon>
        <taxon>Pentapetalae</taxon>
        <taxon>asterids</taxon>
        <taxon>lamiids</taxon>
        <taxon>Lamiales</taxon>
        <taxon>Oleaceae</taxon>
        <taxon>Forsythieae</taxon>
        <taxon>Abeliophyllum</taxon>
    </lineage>
</organism>
<comment type="caution">
    <text evidence="1">The sequence shown here is derived from an EMBL/GenBank/DDBJ whole genome shotgun (WGS) entry which is preliminary data.</text>
</comment>
<evidence type="ECO:0000313" key="2">
    <source>
        <dbReference type="Proteomes" id="UP001604336"/>
    </source>
</evidence>
<keyword evidence="2" id="KW-1185">Reference proteome</keyword>
<dbReference type="AlphaFoldDB" id="A0ABD1VQC4"/>
<sequence>MEEHNSEIRSWSTRRALGVASPENDQQHYCWSRLKAINHVEAKWHSLRMKRSHELNKECSNLFLSLLLHSSSFSRDTDEYAKWLMMFFRINLFQIPTMANQENDEVTLPKVG</sequence>
<accession>A0ABD1VQC4</accession>